<gene>
    <name evidence="2" type="ORF">COV49_04420</name>
</gene>
<evidence type="ECO:0000313" key="3">
    <source>
        <dbReference type="Proteomes" id="UP000230869"/>
    </source>
</evidence>
<evidence type="ECO:0000256" key="1">
    <source>
        <dbReference type="SAM" id="MobiDB-lite"/>
    </source>
</evidence>
<dbReference type="Proteomes" id="UP000230869">
    <property type="component" value="Unassembled WGS sequence"/>
</dbReference>
<accession>A0A2M6K7Y4</accession>
<sequence>MKKTIIISLIIALAFFALGYFVRDAKVYPVGQLVKGTDNFQAGWEAAKKRLADSGFVAMGNFAINNVNGQVIAVQGKAVTLKIRPLEPLADADLDERIVNVDDNTKIYILSQKDQAQYQSEMDEFNQKIREQTNNPSEPGQASVSSTRPIMSPEFFVKKEASLADIKSGAMINVVAADKDIRNTKQFSAAKIEIQPAPAVASPTVESPSTSAPVTAPATGQ</sequence>
<reference evidence="2 3" key="1">
    <citation type="submission" date="2017-09" db="EMBL/GenBank/DDBJ databases">
        <title>Depth-based differentiation of microbial function through sediment-hosted aquifers and enrichment of novel symbionts in the deep terrestrial subsurface.</title>
        <authorList>
            <person name="Probst A.J."/>
            <person name="Ladd B."/>
            <person name="Jarett J.K."/>
            <person name="Geller-Mcgrath D.E."/>
            <person name="Sieber C.M."/>
            <person name="Emerson J.B."/>
            <person name="Anantharaman K."/>
            <person name="Thomas B.C."/>
            <person name="Malmstrom R."/>
            <person name="Stieglmeier M."/>
            <person name="Klingl A."/>
            <person name="Woyke T."/>
            <person name="Ryan C.M."/>
            <person name="Banfield J.F."/>
        </authorList>
    </citation>
    <scope>NUCLEOTIDE SEQUENCE [LARGE SCALE GENOMIC DNA]</scope>
    <source>
        <strain evidence="2">CG11_big_fil_rev_8_21_14_0_20_39_10</strain>
    </source>
</reference>
<feature type="region of interest" description="Disordered" evidence="1">
    <location>
        <begin position="195"/>
        <end position="221"/>
    </location>
</feature>
<comment type="caution">
    <text evidence="2">The sequence shown here is derived from an EMBL/GenBank/DDBJ whole genome shotgun (WGS) entry which is preliminary data.</text>
</comment>
<proteinExistence type="predicted"/>
<dbReference type="EMBL" id="PCWW01000073">
    <property type="protein sequence ID" value="PIR12747.1"/>
    <property type="molecule type" value="Genomic_DNA"/>
</dbReference>
<evidence type="ECO:0000313" key="2">
    <source>
        <dbReference type="EMBL" id="PIR12747.1"/>
    </source>
</evidence>
<protein>
    <submittedName>
        <fullName evidence="2">Uncharacterized protein</fullName>
    </submittedName>
</protein>
<feature type="compositionally biased region" description="Polar residues" evidence="1">
    <location>
        <begin position="204"/>
        <end position="221"/>
    </location>
</feature>
<dbReference type="AlphaFoldDB" id="A0A2M6K7Y4"/>
<organism evidence="2 3">
    <name type="scientific">Candidatus Falkowbacteria bacterium CG11_big_fil_rev_8_21_14_0_20_39_10</name>
    <dbReference type="NCBI Taxonomy" id="1974570"/>
    <lineage>
        <taxon>Bacteria</taxon>
        <taxon>Candidatus Falkowiibacteriota</taxon>
    </lineage>
</organism>
<name>A0A2M6K7Y4_9BACT</name>